<dbReference type="EMBL" id="CP023741">
    <property type="protein sequence ID" value="ATI80839.1"/>
    <property type="molecule type" value="Genomic_DNA"/>
</dbReference>
<gene>
    <name evidence="1" type="ORF">A6768_13190</name>
</gene>
<accession>A0A291N0H2</accession>
<proteinExistence type="predicted"/>
<dbReference type="AlphaFoldDB" id="A0A291N0H2"/>
<evidence type="ECO:0000313" key="2">
    <source>
        <dbReference type="Proteomes" id="UP000219422"/>
    </source>
</evidence>
<organism evidence="1 2">
    <name type="scientific">Sphingobium yanoikuyae</name>
    <name type="common">Sphingomonas yanoikuyae</name>
    <dbReference type="NCBI Taxonomy" id="13690"/>
    <lineage>
        <taxon>Bacteria</taxon>
        <taxon>Pseudomonadati</taxon>
        <taxon>Pseudomonadota</taxon>
        <taxon>Alphaproteobacteria</taxon>
        <taxon>Sphingomonadales</taxon>
        <taxon>Sphingomonadaceae</taxon>
        <taxon>Sphingobium</taxon>
    </lineage>
</organism>
<name>A0A291N0H2_SPHYA</name>
<dbReference type="KEGG" id="sya:A6768_13190"/>
<reference evidence="1 2" key="1">
    <citation type="submission" date="2017-10" db="EMBL/GenBank/DDBJ databases">
        <title>Sphingobium yanoikuyae S72.</title>
        <authorList>
            <person name="Sanchez E."/>
            <person name="Bustos P."/>
            <person name="Mendoza P."/>
            <person name="Guo X."/>
            <person name="Mendoza A."/>
        </authorList>
    </citation>
    <scope>NUCLEOTIDE SEQUENCE [LARGE SCALE GENOMIC DNA]</scope>
    <source>
        <strain evidence="1 2">S72</strain>
    </source>
</reference>
<sequence>MQRQFSLTFPFDCWSLGLEAAVVMGMRVPRLMKGDAAAVTEAQLMISEKIEAAAQLQWKLFTGELGHMPPALLDGSVAHYRKAVRRNRRRLSISDR</sequence>
<evidence type="ECO:0000313" key="1">
    <source>
        <dbReference type="EMBL" id="ATI80839.1"/>
    </source>
</evidence>
<dbReference type="Proteomes" id="UP000219422">
    <property type="component" value="Chromosome"/>
</dbReference>
<protein>
    <submittedName>
        <fullName evidence="1">Uncharacterized protein</fullName>
    </submittedName>
</protein>